<dbReference type="PANTHER" id="PTHR12686:SF8">
    <property type="entry name" value="EXOSOME COMPLEX COMPONENT CSL4"/>
    <property type="match status" value="1"/>
</dbReference>
<dbReference type="Gene3D" id="2.40.50.100">
    <property type="match status" value="1"/>
</dbReference>
<evidence type="ECO:0000256" key="2">
    <source>
        <dbReference type="ARBA" id="ARBA00022490"/>
    </source>
</evidence>
<dbReference type="AlphaFoldDB" id="A0A0A9XQG6"/>
<organism evidence="5">
    <name type="scientific">Lygus hesperus</name>
    <name type="common">Western plant bug</name>
    <dbReference type="NCBI Taxonomy" id="30085"/>
    <lineage>
        <taxon>Eukaryota</taxon>
        <taxon>Metazoa</taxon>
        <taxon>Ecdysozoa</taxon>
        <taxon>Arthropoda</taxon>
        <taxon>Hexapoda</taxon>
        <taxon>Insecta</taxon>
        <taxon>Pterygota</taxon>
        <taxon>Neoptera</taxon>
        <taxon>Paraneoptera</taxon>
        <taxon>Hemiptera</taxon>
        <taxon>Heteroptera</taxon>
        <taxon>Panheteroptera</taxon>
        <taxon>Cimicomorpha</taxon>
        <taxon>Miridae</taxon>
        <taxon>Mirini</taxon>
        <taxon>Lygus</taxon>
    </lineage>
</organism>
<comment type="subcellular location">
    <subcellularLocation>
        <location evidence="1">Nucleus</location>
        <location evidence="1">Nucleolus</location>
    </subcellularLocation>
</comment>
<dbReference type="Gene3D" id="2.40.50.140">
    <property type="entry name" value="Nucleic acid-binding proteins"/>
    <property type="match status" value="1"/>
</dbReference>
<dbReference type="EMBL" id="GBHO01024259">
    <property type="protein sequence ID" value="JAG19345.1"/>
    <property type="molecule type" value="Transcribed_RNA"/>
</dbReference>
<evidence type="ECO:0000256" key="3">
    <source>
        <dbReference type="ARBA" id="ARBA00022835"/>
    </source>
</evidence>
<dbReference type="PANTHER" id="PTHR12686">
    <property type="entry name" value="3'-5' EXORIBONUCLEASE CSL4-RELATED"/>
    <property type="match status" value="1"/>
</dbReference>
<dbReference type="GO" id="GO:0005737">
    <property type="term" value="C:cytoplasm"/>
    <property type="evidence" value="ECO:0007669"/>
    <property type="project" value="TreeGrafter"/>
</dbReference>
<keyword evidence="3" id="KW-0271">Exosome</keyword>
<evidence type="ECO:0000313" key="5">
    <source>
        <dbReference type="EMBL" id="JAG19345.1"/>
    </source>
</evidence>
<dbReference type="InterPro" id="IPR012340">
    <property type="entry name" value="NA-bd_OB-fold"/>
</dbReference>
<dbReference type="Pfam" id="PF10447">
    <property type="entry name" value="EXOSC1"/>
    <property type="match status" value="2"/>
</dbReference>
<protein>
    <submittedName>
        <fullName evidence="5">Exosome complex component CSL4</fullName>
    </submittedName>
</protein>
<name>A0A0A9XQG6_LYGHE</name>
<feature type="domain" description="Exosome complex component CSL4 C-terminal" evidence="4">
    <location>
        <begin position="115"/>
        <end position="150"/>
    </location>
</feature>
<evidence type="ECO:0000256" key="1">
    <source>
        <dbReference type="ARBA" id="ARBA00004604"/>
    </source>
</evidence>
<dbReference type="GO" id="GO:0006396">
    <property type="term" value="P:RNA processing"/>
    <property type="evidence" value="ECO:0007669"/>
    <property type="project" value="InterPro"/>
</dbReference>
<dbReference type="InterPro" id="IPR019495">
    <property type="entry name" value="EXOSC1_C"/>
</dbReference>
<dbReference type="GO" id="GO:0005730">
    <property type="term" value="C:nucleolus"/>
    <property type="evidence" value="ECO:0007669"/>
    <property type="project" value="UniProtKB-SubCell"/>
</dbReference>
<sequence>KGSPLFLFFLSFMEQVNERPEVVLPGQMLEKFGNSVGGVGTYTVGDVICSSACGTVVRRRHETNPNTISVVSHKPLAKIPQVHDIVWCRVTRITQWRAHVEIFSLENVQVSTSFSLAGMIRSTDIRSFEVDTARVADSFRPGDLVRAKVLAFGDIRSYYLSTAQNDLGVVVAFSSQRKPMVPISWEYMQCQLTMVCEKRKVANVDLRHLSSVFLGTLTTPPAR</sequence>
<dbReference type="InterPro" id="IPR039771">
    <property type="entry name" value="Csl4"/>
</dbReference>
<dbReference type="GO" id="GO:0000176">
    <property type="term" value="C:nuclear exosome (RNase complex)"/>
    <property type="evidence" value="ECO:0007669"/>
    <property type="project" value="TreeGrafter"/>
</dbReference>
<proteinExistence type="predicted"/>
<dbReference type="SUPFAM" id="SSF50249">
    <property type="entry name" value="Nucleic acid-binding proteins"/>
    <property type="match status" value="1"/>
</dbReference>
<feature type="non-terminal residue" evidence="5">
    <location>
        <position position="1"/>
    </location>
</feature>
<gene>
    <name evidence="5" type="primary">EXOSC1_1</name>
    <name evidence="5" type="ORF">CM83_2610</name>
</gene>
<keyword evidence="2" id="KW-0963">Cytoplasm</keyword>
<accession>A0A0A9XQG6</accession>
<feature type="domain" description="Exosome complex component CSL4 C-terminal" evidence="4">
    <location>
        <begin position="79"/>
        <end position="108"/>
    </location>
</feature>
<evidence type="ECO:0000259" key="4">
    <source>
        <dbReference type="Pfam" id="PF10447"/>
    </source>
</evidence>
<dbReference type="GO" id="GO:0003723">
    <property type="term" value="F:RNA binding"/>
    <property type="evidence" value="ECO:0007669"/>
    <property type="project" value="InterPro"/>
</dbReference>
<reference evidence="5" key="2">
    <citation type="submission" date="2014-07" db="EMBL/GenBank/DDBJ databases">
        <authorList>
            <person name="Hull J."/>
        </authorList>
    </citation>
    <scope>NUCLEOTIDE SEQUENCE</scope>
</reference>
<reference evidence="5" key="1">
    <citation type="journal article" date="2014" name="PLoS ONE">
        <title>Transcriptome-Based Identification of ABC Transporters in the Western Tarnished Plant Bug Lygus hesperus.</title>
        <authorList>
            <person name="Hull J.J."/>
            <person name="Chaney K."/>
            <person name="Geib S.M."/>
            <person name="Fabrick J.A."/>
            <person name="Brent C.S."/>
            <person name="Walsh D."/>
            <person name="Lavine L.C."/>
        </authorList>
    </citation>
    <scope>NUCLEOTIDE SEQUENCE</scope>
</reference>
<dbReference type="SUPFAM" id="SSF110324">
    <property type="entry name" value="Ribosomal L27 protein-like"/>
    <property type="match status" value="1"/>
</dbReference>